<protein>
    <recommendedName>
        <fullName evidence="3">Zn(2)-C6 fungal-type domain-containing protein</fullName>
    </recommendedName>
</protein>
<dbReference type="Pfam" id="PF00172">
    <property type="entry name" value="Zn_clus"/>
    <property type="match status" value="1"/>
</dbReference>
<dbReference type="PROSITE" id="PS50048">
    <property type="entry name" value="ZN2_CY6_FUNGAL_2"/>
    <property type="match status" value="1"/>
</dbReference>
<evidence type="ECO:0000313" key="5">
    <source>
        <dbReference type="Proteomes" id="UP001286456"/>
    </source>
</evidence>
<evidence type="ECO:0000259" key="3">
    <source>
        <dbReference type="PROSITE" id="PS50048"/>
    </source>
</evidence>
<reference evidence="4" key="2">
    <citation type="submission" date="2023-06" db="EMBL/GenBank/DDBJ databases">
        <authorList>
            <consortium name="Lawrence Berkeley National Laboratory"/>
            <person name="Haridas S."/>
            <person name="Hensen N."/>
            <person name="Bonometti L."/>
            <person name="Westerberg I."/>
            <person name="Brannstrom I.O."/>
            <person name="Guillou S."/>
            <person name="Cros-Aarteil S."/>
            <person name="Calhoun S."/>
            <person name="Kuo A."/>
            <person name="Mondo S."/>
            <person name="Pangilinan J."/>
            <person name="Riley R."/>
            <person name="Labutti K."/>
            <person name="Andreopoulos B."/>
            <person name="Lipzen A."/>
            <person name="Chen C."/>
            <person name="Yanf M."/>
            <person name="Daum C."/>
            <person name="Ng V."/>
            <person name="Clum A."/>
            <person name="Steindorff A."/>
            <person name="Ohm R."/>
            <person name="Martin F."/>
            <person name="Silar P."/>
            <person name="Natvig D."/>
            <person name="Lalanne C."/>
            <person name="Gautier V."/>
            <person name="Ament-Velasquez S.L."/>
            <person name="Kruys A."/>
            <person name="Hutchinson M.I."/>
            <person name="Powell A.J."/>
            <person name="Barry K."/>
            <person name="Miller A.N."/>
            <person name="Grigoriev I.V."/>
            <person name="Debuchy R."/>
            <person name="Gladieux P."/>
            <person name="Thoren M.H."/>
            <person name="Johannesson H."/>
        </authorList>
    </citation>
    <scope>NUCLEOTIDE SEQUENCE</scope>
    <source>
        <strain evidence="4">SMH4131-1</strain>
    </source>
</reference>
<dbReference type="GO" id="GO:0008270">
    <property type="term" value="F:zinc ion binding"/>
    <property type="evidence" value="ECO:0007669"/>
    <property type="project" value="InterPro"/>
</dbReference>
<dbReference type="AlphaFoldDB" id="A0AAE0I823"/>
<gene>
    <name evidence="4" type="ORF">B0T19DRAFT_362086</name>
</gene>
<proteinExistence type="predicted"/>
<name>A0AAE0I823_9PEZI</name>
<feature type="domain" description="Zn(2)-C6 fungal-type" evidence="3">
    <location>
        <begin position="10"/>
        <end position="38"/>
    </location>
</feature>
<evidence type="ECO:0000313" key="4">
    <source>
        <dbReference type="EMBL" id="KAK3320025.1"/>
    </source>
</evidence>
<evidence type="ECO:0000256" key="1">
    <source>
        <dbReference type="ARBA" id="ARBA00023242"/>
    </source>
</evidence>
<dbReference type="PANTHER" id="PTHR38791">
    <property type="entry name" value="ZN(II)2CYS6 TRANSCRIPTION FACTOR (EUROFUNG)-RELATED-RELATED"/>
    <property type="match status" value="1"/>
</dbReference>
<dbReference type="CDD" id="cd00067">
    <property type="entry name" value="GAL4"/>
    <property type="match status" value="1"/>
</dbReference>
<accession>A0AAE0I823</accession>
<dbReference type="Pfam" id="PF11951">
    <property type="entry name" value="Fungal_trans_2"/>
    <property type="match status" value="1"/>
</dbReference>
<reference evidence="4" key="1">
    <citation type="journal article" date="2023" name="Mol. Phylogenet. Evol.">
        <title>Genome-scale phylogeny and comparative genomics of the fungal order Sordariales.</title>
        <authorList>
            <person name="Hensen N."/>
            <person name="Bonometti L."/>
            <person name="Westerberg I."/>
            <person name="Brannstrom I.O."/>
            <person name="Guillou S."/>
            <person name="Cros-Aarteil S."/>
            <person name="Calhoun S."/>
            <person name="Haridas S."/>
            <person name="Kuo A."/>
            <person name="Mondo S."/>
            <person name="Pangilinan J."/>
            <person name="Riley R."/>
            <person name="LaButti K."/>
            <person name="Andreopoulos B."/>
            <person name="Lipzen A."/>
            <person name="Chen C."/>
            <person name="Yan M."/>
            <person name="Daum C."/>
            <person name="Ng V."/>
            <person name="Clum A."/>
            <person name="Steindorff A."/>
            <person name="Ohm R.A."/>
            <person name="Martin F."/>
            <person name="Silar P."/>
            <person name="Natvig D.O."/>
            <person name="Lalanne C."/>
            <person name="Gautier V."/>
            <person name="Ament-Velasquez S.L."/>
            <person name="Kruys A."/>
            <person name="Hutchinson M.I."/>
            <person name="Powell A.J."/>
            <person name="Barry K."/>
            <person name="Miller A.N."/>
            <person name="Grigoriev I.V."/>
            <person name="Debuchy R."/>
            <person name="Gladieux P."/>
            <person name="Hiltunen Thoren M."/>
            <person name="Johannesson H."/>
        </authorList>
    </citation>
    <scope>NUCLEOTIDE SEQUENCE</scope>
    <source>
        <strain evidence="4">SMH4131-1</strain>
    </source>
</reference>
<dbReference type="Gene3D" id="4.10.240.10">
    <property type="entry name" value="Zn(2)-C6 fungal-type DNA-binding domain"/>
    <property type="match status" value="1"/>
</dbReference>
<dbReference type="InterPro" id="IPR001138">
    <property type="entry name" value="Zn2Cys6_DnaBD"/>
</dbReference>
<dbReference type="SMART" id="SM00066">
    <property type="entry name" value="GAL4"/>
    <property type="match status" value="1"/>
</dbReference>
<feature type="region of interest" description="Disordered" evidence="2">
    <location>
        <begin position="61"/>
        <end position="100"/>
    </location>
</feature>
<sequence>MVYNGKPSRGCQVCRTRRIKCDESRPTCNQCAKSRRQCPGYKDDFDLVLRNETTATQRRAQKAGSKKAAALAKQQRAAIPPSSRQPQTQQTHSSQGLVPILPNTTDETLFTLPAALHIPLETRATCNFVSNFVLMPRQGTESVGFMDYLIPLLKASPDSHLQHAFNACALALLSNRGDAKDPSLPMKAYGEYTKALGATNAALRDPIESKTDAVLAAVLMLGMFENITARRIGDFAWGSHIEGAIQLVKARGRKQIRTKTGLQLFIAVRTQLIVHGLTSAKAPIMGSNWWLSDAVFDPAASACQGLSLKTSELRSEITNRMLTSFARTPGNISTMLALMRRAQSLDLEISRWMLSVPASYRYASYYYPFSPSPRGGSSDGGAIDYANLDIFPGNGSAVHMYPDLMIATVWNLARTTRLILASLTVRCAAWICSPVDYRTTPEYAACARVSAETIDDILAAMPCHLGWRPPADTGGGRSMDLSYSAFACGGGAAEAKGLAGYLATWPLCIAIAMDFMTAEQRAWCKGRLRVIADQVGIRYARILQGLEVRLPSMLIRQDGLMASPFPGAHDFEKMVSEARGMAPAAREAYIKGILKAKADLARAKAAADEEEDGS</sequence>
<keyword evidence="1" id="KW-0539">Nucleus</keyword>
<dbReference type="InterPro" id="IPR053175">
    <property type="entry name" value="DHMBA_Reg_Transcription_Factor"/>
</dbReference>
<comment type="caution">
    <text evidence="4">The sequence shown here is derived from an EMBL/GenBank/DDBJ whole genome shotgun (WGS) entry which is preliminary data.</text>
</comment>
<organism evidence="4 5">
    <name type="scientific">Cercophora scortea</name>
    <dbReference type="NCBI Taxonomy" id="314031"/>
    <lineage>
        <taxon>Eukaryota</taxon>
        <taxon>Fungi</taxon>
        <taxon>Dikarya</taxon>
        <taxon>Ascomycota</taxon>
        <taxon>Pezizomycotina</taxon>
        <taxon>Sordariomycetes</taxon>
        <taxon>Sordariomycetidae</taxon>
        <taxon>Sordariales</taxon>
        <taxon>Lasiosphaeriaceae</taxon>
        <taxon>Cercophora</taxon>
    </lineage>
</organism>
<keyword evidence="5" id="KW-1185">Reference proteome</keyword>
<dbReference type="InterPro" id="IPR021858">
    <property type="entry name" value="Fun_TF"/>
</dbReference>
<dbReference type="SUPFAM" id="SSF57701">
    <property type="entry name" value="Zn2/Cys6 DNA-binding domain"/>
    <property type="match status" value="1"/>
</dbReference>
<dbReference type="InterPro" id="IPR036864">
    <property type="entry name" value="Zn2-C6_fun-type_DNA-bd_sf"/>
</dbReference>
<dbReference type="GO" id="GO:0000981">
    <property type="term" value="F:DNA-binding transcription factor activity, RNA polymerase II-specific"/>
    <property type="evidence" value="ECO:0007669"/>
    <property type="project" value="InterPro"/>
</dbReference>
<feature type="compositionally biased region" description="Low complexity" evidence="2">
    <location>
        <begin position="66"/>
        <end position="95"/>
    </location>
</feature>
<dbReference type="EMBL" id="JAUEPO010000006">
    <property type="protein sequence ID" value="KAK3320025.1"/>
    <property type="molecule type" value="Genomic_DNA"/>
</dbReference>
<dbReference type="PROSITE" id="PS00463">
    <property type="entry name" value="ZN2_CY6_FUNGAL_1"/>
    <property type="match status" value="1"/>
</dbReference>
<dbReference type="Proteomes" id="UP001286456">
    <property type="component" value="Unassembled WGS sequence"/>
</dbReference>
<dbReference type="PANTHER" id="PTHR38791:SF13">
    <property type="entry name" value="ZN(2)-C6 FUNGAL-TYPE DOMAIN-CONTAINING PROTEIN"/>
    <property type="match status" value="1"/>
</dbReference>
<evidence type="ECO:0000256" key="2">
    <source>
        <dbReference type="SAM" id="MobiDB-lite"/>
    </source>
</evidence>